<dbReference type="PANTHER" id="PTHR35841">
    <property type="entry name" value="PHOSPHONATES-BINDING PERIPLASMIC PROTEIN"/>
    <property type="match status" value="1"/>
</dbReference>
<keyword evidence="2" id="KW-1185">Reference proteome</keyword>
<protein>
    <submittedName>
        <fullName evidence="1">Phosphonate-binding periplasmic protein</fullName>
    </submittedName>
</protein>
<proteinExistence type="predicted"/>
<dbReference type="AlphaFoldDB" id="A0A9X4NP71"/>
<comment type="caution">
    <text evidence="1">The sequence shown here is derived from an EMBL/GenBank/DDBJ whole genome shotgun (WGS) entry which is preliminary data.</text>
</comment>
<dbReference type="EMBL" id="AOGK01000001">
    <property type="protein sequence ID" value="MDG5973991.1"/>
    <property type="molecule type" value="Genomic_DNA"/>
</dbReference>
<gene>
    <name evidence="1" type="ORF">H010_01920</name>
</gene>
<dbReference type="SUPFAM" id="SSF53850">
    <property type="entry name" value="Periplasmic binding protein-like II"/>
    <property type="match status" value="1"/>
</dbReference>
<name>A0A9X4NP71_9BURK</name>
<dbReference type="PANTHER" id="PTHR35841:SF1">
    <property type="entry name" value="PHOSPHONATES-BINDING PERIPLASMIC PROTEIN"/>
    <property type="match status" value="1"/>
</dbReference>
<evidence type="ECO:0000313" key="1">
    <source>
        <dbReference type="EMBL" id="MDG5973991.1"/>
    </source>
</evidence>
<evidence type="ECO:0000313" key="2">
    <source>
        <dbReference type="Proteomes" id="UP001152876"/>
    </source>
</evidence>
<accession>A0A9X4NP71</accession>
<sequence length="272" mass="29246">MALTLFGARAQTVAPLRVGLTAVILADQAAFLARWSEYLSERVGAPVVFVARESYQAILDLLFSDQLDAAWICGYPYVRHQAQLELLAVPLYRGEPLYQSYLIRTRGGASGPRGWGDLKNSVLAYSDPLSNSGWLVAQAQLRAAGLSQRDLRRSFFAHSHRNVAEAVAIGLAHAGCIDGYVWETMQLQKMASAANTEVVWKSDFYAFPPMVVRAGAHGAALLALGGALMRMHEDAAGQALLRALNLNGFSSAAPALFDSIKALALSVGAVRA</sequence>
<dbReference type="Pfam" id="PF12974">
    <property type="entry name" value="Phosphonate-bd"/>
    <property type="match status" value="1"/>
</dbReference>
<dbReference type="RefSeq" id="WP_245638024.1">
    <property type="nucleotide sequence ID" value="NZ_AOGK01000001.1"/>
</dbReference>
<organism evidence="1 2">
    <name type="scientific">Hydrogenophaga taeniospiralis CCUG 15921</name>
    <dbReference type="NCBI Taxonomy" id="1281780"/>
    <lineage>
        <taxon>Bacteria</taxon>
        <taxon>Pseudomonadati</taxon>
        <taxon>Pseudomonadota</taxon>
        <taxon>Betaproteobacteria</taxon>
        <taxon>Burkholderiales</taxon>
        <taxon>Comamonadaceae</taxon>
        <taxon>Hydrogenophaga</taxon>
    </lineage>
</organism>
<dbReference type="Gene3D" id="3.40.190.10">
    <property type="entry name" value="Periplasmic binding protein-like II"/>
    <property type="match status" value="2"/>
</dbReference>
<dbReference type="Proteomes" id="UP001152876">
    <property type="component" value="Unassembled WGS sequence"/>
</dbReference>
<reference evidence="1" key="1">
    <citation type="submission" date="2013-01" db="EMBL/GenBank/DDBJ databases">
        <title>Genome draft of Hydrogenophaga taeniospiralis 2K1.</title>
        <authorList>
            <person name="Gomila M."/>
            <person name="Lalucat J."/>
        </authorList>
    </citation>
    <scope>NUCLEOTIDE SEQUENCE</scope>
    <source>
        <strain evidence="1">CCUG 15921</strain>
    </source>
</reference>